<accession>A0A7Y9UQU2</accession>
<gene>
    <name evidence="1" type="ORF">BJ980_002560</name>
</gene>
<organism evidence="1 2">
    <name type="scientific">Nocardioides daedukensis</name>
    <dbReference type="NCBI Taxonomy" id="634462"/>
    <lineage>
        <taxon>Bacteria</taxon>
        <taxon>Bacillati</taxon>
        <taxon>Actinomycetota</taxon>
        <taxon>Actinomycetes</taxon>
        <taxon>Propionibacteriales</taxon>
        <taxon>Nocardioidaceae</taxon>
        <taxon>Nocardioides</taxon>
    </lineage>
</organism>
<dbReference type="RefSeq" id="WP_179502662.1">
    <property type="nucleotide sequence ID" value="NZ_JACCAA010000001.1"/>
</dbReference>
<sequence>MTDASRIEFDRQTERLVELGLPALAGISEEDLRALVAPLADRLPEPSVPREGHAPFVIVLTRELVDPCAAVPLLRLMGARGLGSKPGIVDRNHGEGDLATYHPLEELGVPEAKAYLLVDVERGEEFCDVRPEDALPVIRGRGRTPLTIDEGIALVMQAPHLLEKNKCFMLSGSRRSDRRVPALWISENAPKLGWCWDGNPHTWLGVASAGQRRH</sequence>
<name>A0A7Y9UQU2_9ACTN</name>
<comment type="caution">
    <text evidence="1">The sequence shown here is derived from an EMBL/GenBank/DDBJ whole genome shotgun (WGS) entry which is preliminary data.</text>
</comment>
<evidence type="ECO:0000313" key="2">
    <source>
        <dbReference type="Proteomes" id="UP000540656"/>
    </source>
</evidence>
<dbReference type="AlphaFoldDB" id="A0A7Y9UQU2"/>
<reference evidence="1 2" key="1">
    <citation type="submission" date="2020-07" db="EMBL/GenBank/DDBJ databases">
        <title>Sequencing the genomes of 1000 actinobacteria strains.</title>
        <authorList>
            <person name="Klenk H.-P."/>
        </authorList>
    </citation>
    <scope>NUCLEOTIDE SEQUENCE [LARGE SCALE GENOMIC DNA]</scope>
    <source>
        <strain evidence="1 2">DSM 23819</strain>
    </source>
</reference>
<dbReference type="Pfam" id="PF18959">
    <property type="entry name" value="DUF5701"/>
    <property type="match status" value="1"/>
</dbReference>
<dbReference type="EMBL" id="JACCAA010000001">
    <property type="protein sequence ID" value="NYG59637.1"/>
    <property type="molecule type" value="Genomic_DNA"/>
</dbReference>
<proteinExistence type="predicted"/>
<protein>
    <submittedName>
        <fullName evidence="1">Uncharacterized protein</fullName>
    </submittedName>
</protein>
<dbReference type="InterPro" id="IPR043755">
    <property type="entry name" value="DUF5701"/>
</dbReference>
<keyword evidence="2" id="KW-1185">Reference proteome</keyword>
<dbReference type="Proteomes" id="UP000540656">
    <property type="component" value="Unassembled WGS sequence"/>
</dbReference>
<evidence type="ECO:0000313" key="1">
    <source>
        <dbReference type="EMBL" id="NYG59637.1"/>
    </source>
</evidence>